<proteinExistence type="inferred from homology"/>
<dbReference type="RefSeq" id="WP_150439231.1">
    <property type="nucleotide sequence ID" value="NZ_VYKL01000014.1"/>
</dbReference>
<dbReference type="InterPro" id="IPR004096">
    <property type="entry name" value="V4R"/>
</dbReference>
<comment type="caution">
    <text evidence="3">The sequence shown here is derived from an EMBL/GenBank/DDBJ whole genome shotgun (WGS) entry which is preliminary data.</text>
</comment>
<dbReference type="InterPro" id="IPR025736">
    <property type="entry name" value="PucR_C-HTH_dom"/>
</dbReference>
<dbReference type="InterPro" id="IPR042070">
    <property type="entry name" value="PucR_C-HTH_sf"/>
</dbReference>
<dbReference type="Pfam" id="PF13556">
    <property type="entry name" value="HTH_30"/>
    <property type="match status" value="1"/>
</dbReference>
<name>A0A5J5HVZ0_9BACI</name>
<dbReference type="Gene3D" id="1.10.10.2840">
    <property type="entry name" value="PucR C-terminal helix-turn-helix domain"/>
    <property type="match status" value="1"/>
</dbReference>
<sequence>MTNIINSDEMIKYLPESGQLLGTLRKNLISALGMDRAKGFLLRYGWDCGEKFSELLKSKDEYSSLTLEDLFLSGSQIHGLTADLGISVTKLVVDPDTKDYFSEGYWKYSQEAEKHIEHFGFSYEPVCFTLTGYAGGYVSSILGRQVIFKEVECKGKGDPYCRWIAKPVADWAEEIMDELPYYQEENLGQELDNAFKRIEEQKDVFKRALQISEKLPNAILNGSGLQGLITLIEKEMNYPVIIENIQFERIEASSSVKNDNLNPDFVNKELKKMIQSTLHSKKTILLKVPTAENEVYSRLISPIFLRNKLFGFLSFIKKTGDFSELDYLLIERASSVSAIQILNETSAFENEHRLKEELLNVLFQSDIPQADIIYRLKLAGYNIEQPQYVYLFHLNKHDPKEQLLDEAFIEFKKSAVDRFYKALDQQNVKGVLATRFNQIIVLISEEFVRTFPSLVSSGAWLLDQVFAGNTEMDITLGISALCNKVEELNRGLGEAQKTISMMSFSKNPMKIKSYKELGAIAKFIEPDNFSELTLFAHELLDDIMAYDQKYGADLFHTLYCYLENNGHMKNTAKEMHISLGSARYRLTRIQEIGGFDLSTSQGFFDAHVAVQVFLLLGLIEIS</sequence>
<gene>
    <name evidence="3" type="ORF">F4V44_06720</name>
</gene>
<reference evidence="3 4" key="1">
    <citation type="submission" date="2019-09" db="EMBL/GenBank/DDBJ databases">
        <title>Whole genome sequences of isolates from the Mars Exploration Rovers.</title>
        <authorList>
            <person name="Seuylemezian A."/>
            <person name="Vaishampayan P."/>
        </authorList>
    </citation>
    <scope>NUCLEOTIDE SEQUENCE [LARGE SCALE GENOMIC DNA]</scope>
    <source>
        <strain evidence="3 4">MER_TA_151</strain>
    </source>
</reference>
<dbReference type="AlphaFoldDB" id="A0A5J5HVZ0"/>
<evidence type="ECO:0000259" key="2">
    <source>
        <dbReference type="SMART" id="SM00989"/>
    </source>
</evidence>
<evidence type="ECO:0000313" key="3">
    <source>
        <dbReference type="EMBL" id="KAA9027003.1"/>
    </source>
</evidence>
<feature type="domain" description="4-vinyl reductase 4VR" evidence="2">
    <location>
        <begin position="105"/>
        <end position="167"/>
    </location>
</feature>
<dbReference type="InterPro" id="IPR041522">
    <property type="entry name" value="CdaR_GGDEF"/>
</dbReference>
<dbReference type="EMBL" id="VYKL01000014">
    <property type="protein sequence ID" value="KAA9027003.1"/>
    <property type="molecule type" value="Genomic_DNA"/>
</dbReference>
<dbReference type="Gene3D" id="3.30.1380.20">
    <property type="entry name" value="Trafficking protein particle complex subunit 3"/>
    <property type="match status" value="1"/>
</dbReference>
<keyword evidence="4" id="KW-1185">Reference proteome</keyword>
<dbReference type="OrthoDB" id="154713at2"/>
<dbReference type="Pfam" id="PF06505">
    <property type="entry name" value="XylR_N"/>
    <property type="match status" value="1"/>
</dbReference>
<dbReference type="InterPro" id="IPR029016">
    <property type="entry name" value="GAF-like_dom_sf"/>
</dbReference>
<dbReference type="SUPFAM" id="SSF111126">
    <property type="entry name" value="Ligand-binding domain in the NO signalling and Golgi transport"/>
    <property type="match status" value="1"/>
</dbReference>
<evidence type="ECO:0000313" key="4">
    <source>
        <dbReference type="Proteomes" id="UP000326671"/>
    </source>
</evidence>
<dbReference type="Pfam" id="PF02830">
    <property type="entry name" value="V4R"/>
    <property type="match status" value="1"/>
</dbReference>
<dbReference type="SMART" id="SM00989">
    <property type="entry name" value="V4R"/>
    <property type="match status" value="1"/>
</dbReference>
<dbReference type="Pfam" id="PF17853">
    <property type="entry name" value="GGDEF_2"/>
    <property type="match status" value="1"/>
</dbReference>
<dbReference type="InterPro" id="IPR010523">
    <property type="entry name" value="XylR_N"/>
</dbReference>
<accession>A0A5J5HVZ0</accession>
<dbReference type="Gene3D" id="3.30.450.40">
    <property type="match status" value="1"/>
</dbReference>
<dbReference type="Proteomes" id="UP000326671">
    <property type="component" value="Unassembled WGS sequence"/>
</dbReference>
<dbReference type="InterPro" id="IPR024096">
    <property type="entry name" value="NO_sig/Golgi_transp_ligand-bd"/>
</dbReference>
<comment type="similarity">
    <text evidence="1">Belongs to the CdaR family.</text>
</comment>
<dbReference type="PANTHER" id="PTHR33744:SF1">
    <property type="entry name" value="DNA-BINDING TRANSCRIPTIONAL ACTIVATOR ADER"/>
    <property type="match status" value="1"/>
</dbReference>
<protein>
    <recommendedName>
        <fullName evidence="2">4-vinyl reductase 4VR domain-containing protein</fullName>
    </recommendedName>
</protein>
<organism evidence="3 4">
    <name type="scientific">Niallia endozanthoxylica</name>
    <dbReference type="NCBI Taxonomy" id="2036016"/>
    <lineage>
        <taxon>Bacteria</taxon>
        <taxon>Bacillati</taxon>
        <taxon>Bacillota</taxon>
        <taxon>Bacilli</taxon>
        <taxon>Bacillales</taxon>
        <taxon>Bacillaceae</taxon>
        <taxon>Niallia</taxon>
    </lineage>
</organism>
<evidence type="ECO:0000256" key="1">
    <source>
        <dbReference type="ARBA" id="ARBA00006754"/>
    </source>
</evidence>
<dbReference type="InterPro" id="IPR051448">
    <property type="entry name" value="CdaR-like_regulators"/>
</dbReference>
<dbReference type="PANTHER" id="PTHR33744">
    <property type="entry name" value="CARBOHYDRATE DIACID REGULATOR"/>
    <property type="match status" value="1"/>
</dbReference>